<sequence>MKMLIIGGNGMAGHLLVRYFRHKGTYQVLHTTRDAADREGFLLDVTDQQAVDALLKSIRPDMIVNAVGVLNQAAEQNKSLAYEVNGLFPHRLRKLADKLGARLIHISTDCVFKGDRGQYSETDTPDAVSVYGRSKAVGEVSDAPHHLTIRTSIIGPEIRSECIGLLHWFMQQKGEVSGYRGVLWNGVTTLELARAVDSFALSSVSGLIHLVHPNPISKYELLGLFQEVFNKQDVKIVPDEVMRLDRTLINTRSDVQYDVPQYQEMLQQLADWERTQ</sequence>
<dbReference type="InterPro" id="IPR005913">
    <property type="entry name" value="dTDP_dehydrorham_reduct"/>
</dbReference>
<dbReference type="GO" id="GO:0008831">
    <property type="term" value="F:dTDP-4-dehydrorhamnose reductase activity"/>
    <property type="evidence" value="ECO:0007669"/>
    <property type="project" value="UniProtKB-EC"/>
</dbReference>
<dbReference type="Proteomes" id="UP000190188">
    <property type="component" value="Unassembled WGS sequence"/>
</dbReference>
<keyword evidence="2" id="KW-0560">Oxidoreductase</keyword>
<evidence type="ECO:0000313" key="5">
    <source>
        <dbReference type="Proteomes" id="UP000190188"/>
    </source>
</evidence>
<proteinExistence type="inferred from homology"/>
<evidence type="ECO:0000256" key="2">
    <source>
        <dbReference type="RuleBase" id="RU364082"/>
    </source>
</evidence>
<dbReference type="EC" id="1.1.1.133" evidence="2"/>
<accession>A0A1T2XJX6</accession>
<comment type="caution">
    <text evidence="4">The sequence shown here is derived from an EMBL/GenBank/DDBJ whole genome shotgun (WGS) entry which is preliminary data.</text>
</comment>
<dbReference type="CDD" id="cd05254">
    <property type="entry name" value="dTDP_HR_like_SDR_e"/>
    <property type="match status" value="1"/>
</dbReference>
<dbReference type="EMBL" id="MSZX01000002">
    <property type="protein sequence ID" value="OPA80170.1"/>
    <property type="molecule type" value="Genomic_DNA"/>
</dbReference>
<evidence type="ECO:0000256" key="1">
    <source>
        <dbReference type="ARBA" id="ARBA00010944"/>
    </source>
</evidence>
<feature type="domain" description="RmlD-like substrate binding" evidence="3">
    <location>
        <begin position="1"/>
        <end position="219"/>
    </location>
</feature>
<dbReference type="Gene3D" id="3.40.50.720">
    <property type="entry name" value="NAD(P)-binding Rossmann-like Domain"/>
    <property type="match status" value="1"/>
</dbReference>
<comment type="function">
    <text evidence="2">Catalyzes the reduction of dTDP-6-deoxy-L-lyxo-4-hexulose to yield dTDP-L-rhamnose.</text>
</comment>
<dbReference type="GO" id="GO:0019305">
    <property type="term" value="P:dTDP-rhamnose biosynthetic process"/>
    <property type="evidence" value="ECO:0007669"/>
    <property type="project" value="UniProtKB-UniPathway"/>
</dbReference>
<dbReference type="STRING" id="1324314.BVG16_05340"/>
<reference evidence="4 5" key="1">
    <citation type="submission" date="2017-01" db="EMBL/GenBank/DDBJ databases">
        <title>Genome analysis of Paenibacillus selenitrireducens ES3-24.</title>
        <authorList>
            <person name="Xu D."/>
            <person name="Yao R."/>
            <person name="Zheng S."/>
        </authorList>
    </citation>
    <scope>NUCLEOTIDE SEQUENCE [LARGE SCALE GENOMIC DNA]</scope>
    <source>
        <strain evidence="4 5">ES3-24</strain>
    </source>
</reference>
<keyword evidence="2" id="KW-0521">NADP</keyword>
<name>A0A1T2XJX6_9BACL</name>
<protein>
    <recommendedName>
        <fullName evidence="2">dTDP-4-dehydrorhamnose reductase</fullName>
        <ecNumber evidence="2">1.1.1.133</ecNumber>
    </recommendedName>
</protein>
<evidence type="ECO:0000259" key="3">
    <source>
        <dbReference type="Pfam" id="PF04321"/>
    </source>
</evidence>
<dbReference type="RefSeq" id="WP_078497519.1">
    <property type="nucleotide sequence ID" value="NZ_MSZX01000002.1"/>
</dbReference>
<dbReference type="GO" id="GO:0005829">
    <property type="term" value="C:cytosol"/>
    <property type="evidence" value="ECO:0007669"/>
    <property type="project" value="TreeGrafter"/>
</dbReference>
<dbReference type="SUPFAM" id="SSF51735">
    <property type="entry name" value="NAD(P)-binding Rossmann-fold domains"/>
    <property type="match status" value="1"/>
</dbReference>
<comment type="similarity">
    <text evidence="1 2">Belongs to the dTDP-4-dehydrorhamnose reductase family.</text>
</comment>
<dbReference type="AlphaFoldDB" id="A0A1T2XJX6"/>
<organism evidence="4 5">
    <name type="scientific">Paenibacillus selenitireducens</name>
    <dbReference type="NCBI Taxonomy" id="1324314"/>
    <lineage>
        <taxon>Bacteria</taxon>
        <taxon>Bacillati</taxon>
        <taxon>Bacillota</taxon>
        <taxon>Bacilli</taxon>
        <taxon>Bacillales</taxon>
        <taxon>Paenibacillaceae</taxon>
        <taxon>Paenibacillus</taxon>
    </lineage>
</organism>
<dbReference type="InterPro" id="IPR029903">
    <property type="entry name" value="RmlD-like-bd"/>
</dbReference>
<dbReference type="PANTHER" id="PTHR10491:SF4">
    <property type="entry name" value="METHIONINE ADENOSYLTRANSFERASE 2 SUBUNIT BETA"/>
    <property type="match status" value="1"/>
</dbReference>
<dbReference type="UniPathway" id="UPA00124"/>
<gene>
    <name evidence="4" type="ORF">BVG16_05340</name>
</gene>
<dbReference type="Pfam" id="PF04321">
    <property type="entry name" value="RmlD_sub_bind"/>
    <property type="match status" value="1"/>
</dbReference>
<dbReference type="OrthoDB" id="9803892at2"/>
<keyword evidence="5" id="KW-1185">Reference proteome</keyword>
<dbReference type="InterPro" id="IPR036291">
    <property type="entry name" value="NAD(P)-bd_dom_sf"/>
</dbReference>
<evidence type="ECO:0000313" key="4">
    <source>
        <dbReference type="EMBL" id="OPA80170.1"/>
    </source>
</evidence>
<dbReference type="PANTHER" id="PTHR10491">
    <property type="entry name" value="DTDP-4-DEHYDRORHAMNOSE REDUCTASE"/>
    <property type="match status" value="1"/>
</dbReference>
<comment type="pathway">
    <text evidence="2">Carbohydrate biosynthesis; dTDP-L-rhamnose biosynthesis.</text>
</comment>